<feature type="transmembrane region" description="Helical" evidence="1">
    <location>
        <begin position="171"/>
        <end position="188"/>
    </location>
</feature>
<evidence type="ECO:0000313" key="2">
    <source>
        <dbReference type="EMBL" id="APG28382.1"/>
    </source>
</evidence>
<evidence type="ECO:0000313" key="3">
    <source>
        <dbReference type="Proteomes" id="UP000182517"/>
    </source>
</evidence>
<keyword evidence="1" id="KW-0812">Transmembrane</keyword>
<dbReference type="InterPro" id="IPR014509">
    <property type="entry name" value="YjdF-like"/>
</dbReference>
<dbReference type="InterPro" id="IPR058534">
    <property type="entry name" value="YjdF"/>
</dbReference>
<keyword evidence="3" id="KW-1185">Reference proteome</keyword>
<feature type="transmembrane region" description="Helical" evidence="1">
    <location>
        <begin position="121"/>
        <end position="141"/>
    </location>
</feature>
<dbReference type="STRING" id="1842532.A7E78_11290"/>
<dbReference type="AlphaFoldDB" id="A0A1L3GR13"/>
<reference evidence="2 3" key="1">
    <citation type="journal article" date="2017" name="Genome Announc.">
        <title>Complete Genome Sequences of Two Acetylene-Fermenting Pelobacter acetylenicus Strains.</title>
        <authorList>
            <person name="Sutton J.M."/>
            <person name="Baesman S.M."/>
            <person name="Fierst J.L."/>
            <person name="Poret-Peterson A.T."/>
            <person name="Oremland R.S."/>
            <person name="Dunlap D.S."/>
            <person name="Akob D.M."/>
        </authorList>
    </citation>
    <scope>NUCLEOTIDE SEQUENCE [LARGE SCALE GENOMIC DNA]</scope>
    <source>
        <strain evidence="2 3">SFB93</strain>
    </source>
</reference>
<name>A0A1L3GR13_9BACT</name>
<keyword evidence="1" id="KW-1133">Transmembrane helix</keyword>
<proteinExistence type="predicted"/>
<feature type="transmembrane region" description="Helical" evidence="1">
    <location>
        <begin position="28"/>
        <end position="46"/>
    </location>
</feature>
<dbReference type="OrthoDB" id="9786473at2"/>
<dbReference type="RefSeq" id="WP_072284411.1">
    <property type="nucleotide sequence ID" value="NZ_CP015519.1"/>
</dbReference>
<dbReference type="PIRSF" id="PIRSF020606">
    <property type="entry name" value="UCP020606"/>
    <property type="match status" value="1"/>
</dbReference>
<evidence type="ECO:0008006" key="4">
    <source>
        <dbReference type="Google" id="ProtNLM"/>
    </source>
</evidence>
<accession>A0A1L3GR13</accession>
<protein>
    <recommendedName>
        <fullName evidence="4">DUF2238 domain-containing protein</fullName>
    </recommendedName>
</protein>
<evidence type="ECO:0000256" key="1">
    <source>
        <dbReference type="SAM" id="Phobius"/>
    </source>
</evidence>
<organism evidence="2 3">
    <name type="scientific">Syntrophotalea acetylenivorans</name>
    <dbReference type="NCBI Taxonomy" id="1842532"/>
    <lineage>
        <taxon>Bacteria</taxon>
        <taxon>Pseudomonadati</taxon>
        <taxon>Thermodesulfobacteriota</taxon>
        <taxon>Desulfuromonadia</taxon>
        <taxon>Desulfuromonadales</taxon>
        <taxon>Syntrophotaleaceae</taxon>
        <taxon>Syntrophotalea</taxon>
    </lineage>
</organism>
<dbReference type="EMBL" id="CP015519">
    <property type="protein sequence ID" value="APG28382.1"/>
    <property type="molecule type" value="Genomic_DNA"/>
</dbReference>
<gene>
    <name evidence="2" type="ORF">A7E78_11290</name>
</gene>
<feature type="transmembrane region" description="Helical" evidence="1">
    <location>
        <begin position="95"/>
        <end position="112"/>
    </location>
</feature>
<dbReference type="KEGG" id="pef:A7E78_11290"/>
<sequence length="205" mass="23133">MIPKILLGLYLLLFVALGIAPYDRAVWVAENVPIVAIVALLVIIYRKQRFSDLAYVLMACLIFLHTIGGHFTFERVPFDFVSDLFGFERNHYDRIAHFTVGFYAFPCAELLLRRRLVNSKVILALFPIFFIFTVAAGYELLEWWYAVNADPAAGHAVLGSQGDIWDAQKDMLADGLGALTATGLFFCLRWRRISAALCNSVYTVD</sequence>
<dbReference type="Proteomes" id="UP000182517">
    <property type="component" value="Chromosome"/>
</dbReference>
<feature type="transmembrane region" description="Helical" evidence="1">
    <location>
        <begin position="53"/>
        <end position="73"/>
    </location>
</feature>
<dbReference type="Pfam" id="PF09997">
    <property type="entry name" value="DUF2238"/>
    <property type="match status" value="1"/>
</dbReference>
<keyword evidence="1" id="KW-0472">Membrane</keyword>